<dbReference type="RefSeq" id="WP_242288420.1">
    <property type="nucleotide sequence ID" value="NZ_JAKKSL010000005.1"/>
</dbReference>
<proteinExistence type="predicted"/>
<comment type="caution">
    <text evidence="2">The sequence shown here is derived from an EMBL/GenBank/DDBJ whole genome shotgun (WGS) entry which is preliminary data.</text>
</comment>
<dbReference type="EMBL" id="JAKKSL010000005">
    <property type="protein sequence ID" value="MCI2285543.1"/>
    <property type="molecule type" value="Genomic_DNA"/>
</dbReference>
<evidence type="ECO:0000259" key="1">
    <source>
        <dbReference type="Pfam" id="PF25607"/>
    </source>
</evidence>
<sequence>MWLLTLLAWALHIVILKRTGIAKPKQKANKNINNHYLALMAACKQNNAEQSLNLILPWLNNSTLRLTNKEISTLSEAILHIDNEAFTKAINEVQQHLYAKNADNSPWSGVDLLKAIQAVNASGVTKNNSLNVTLNPS</sequence>
<dbReference type="Pfam" id="PF25607">
    <property type="entry name" value="DUF7939"/>
    <property type="match status" value="1"/>
</dbReference>
<gene>
    <name evidence="2" type="ORF">L3081_21790</name>
</gene>
<evidence type="ECO:0000313" key="3">
    <source>
        <dbReference type="Proteomes" id="UP001139646"/>
    </source>
</evidence>
<evidence type="ECO:0000313" key="2">
    <source>
        <dbReference type="EMBL" id="MCI2285543.1"/>
    </source>
</evidence>
<protein>
    <recommendedName>
        <fullName evidence="1">DUF7939 domain-containing protein</fullName>
    </recommendedName>
</protein>
<organism evidence="2 3">
    <name type="scientific">Colwellia maritima</name>
    <dbReference type="NCBI Taxonomy" id="2912588"/>
    <lineage>
        <taxon>Bacteria</taxon>
        <taxon>Pseudomonadati</taxon>
        <taxon>Pseudomonadota</taxon>
        <taxon>Gammaproteobacteria</taxon>
        <taxon>Alteromonadales</taxon>
        <taxon>Colwelliaceae</taxon>
        <taxon>Colwellia</taxon>
    </lineage>
</organism>
<dbReference type="Proteomes" id="UP001139646">
    <property type="component" value="Unassembled WGS sequence"/>
</dbReference>
<keyword evidence="3" id="KW-1185">Reference proteome</keyword>
<accession>A0ABS9X5M8</accession>
<reference evidence="2" key="1">
    <citation type="submission" date="2022-01" db="EMBL/GenBank/DDBJ databases">
        <title>Colwellia maritima, isolated from seawater.</title>
        <authorList>
            <person name="Kristyanto S."/>
            <person name="Jung J."/>
            <person name="Jeon C.O."/>
        </authorList>
    </citation>
    <scope>NUCLEOTIDE SEQUENCE</scope>
    <source>
        <strain evidence="2">MSW7</strain>
    </source>
</reference>
<name>A0ABS9X5M8_9GAMM</name>
<dbReference type="InterPro" id="IPR057699">
    <property type="entry name" value="DUF7939"/>
</dbReference>
<feature type="domain" description="DUF7939" evidence="1">
    <location>
        <begin position="34"/>
        <end position="121"/>
    </location>
</feature>